<protein>
    <recommendedName>
        <fullName evidence="3">XRE family transcriptional regulator</fullName>
    </recommendedName>
</protein>
<dbReference type="GeneID" id="83459359"/>
<evidence type="ECO:0008006" key="3">
    <source>
        <dbReference type="Google" id="ProtNLM"/>
    </source>
</evidence>
<comment type="caution">
    <text evidence="1">The sequence shown here is derived from an EMBL/GenBank/DDBJ whole genome shotgun (WGS) entry which is preliminary data.</text>
</comment>
<name>A0A2S7RYR1_ENTMU</name>
<dbReference type="AlphaFoldDB" id="A0A2S7RYR1"/>
<dbReference type="RefSeq" id="WP_034871981.1">
    <property type="nucleotide sequence ID" value="NZ_PUAP01000006.1"/>
</dbReference>
<dbReference type="Proteomes" id="UP000237934">
    <property type="component" value="Unassembled WGS sequence"/>
</dbReference>
<sequence length="67" mass="7771">MYADKEKIEWLLFKSGHSITEIKNRSGVKAMTVSDLMHKKSSIERMRFDNAAKLTKLADQLKEEITE</sequence>
<evidence type="ECO:0000313" key="1">
    <source>
        <dbReference type="EMBL" id="PQF25318.1"/>
    </source>
</evidence>
<dbReference type="EMBL" id="PUAP01000006">
    <property type="protein sequence ID" value="PQF25318.1"/>
    <property type="molecule type" value="Genomic_DNA"/>
</dbReference>
<organism evidence="1 2">
    <name type="scientific">Enterococcus mundtii</name>
    <dbReference type="NCBI Taxonomy" id="53346"/>
    <lineage>
        <taxon>Bacteria</taxon>
        <taxon>Bacillati</taxon>
        <taxon>Bacillota</taxon>
        <taxon>Bacilli</taxon>
        <taxon>Lactobacillales</taxon>
        <taxon>Enterococcaceae</taxon>
        <taxon>Enterococcus</taxon>
    </lineage>
</organism>
<proteinExistence type="predicted"/>
<evidence type="ECO:0000313" key="2">
    <source>
        <dbReference type="Proteomes" id="UP000237934"/>
    </source>
</evidence>
<accession>A0A2S7RYR1</accession>
<reference evidence="1 2" key="1">
    <citation type="journal article" date="2018" name="Pathog. Dis.">
        <title>Whole-genome sequencing based characterization of antimicrobial resistance in Enterococcus.</title>
        <authorList>
            <person name="Tyson G."/>
        </authorList>
    </citation>
    <scope>NUCLEOTIDE SEQUENCE [LARGE SCALE GENOMIC DNA]</scope>
    <source>
        <strain evidence="1 2">CVM N55263</strain>
    </source>
</reference>
<gene>
    <name evidence="1" type="ORF">CUS89_01965</name>
</gene>